<gene>
    <name evidence="2" type="ordered locus">CENSYa_0851</name>
</gene>
<keyword evidence="1" id="KW-0812">Transmembrane</keyword>
<protein>
    <submittedName>
        <fullName evidence="2">Uncharacterized protein</fullName>
    </submittedName>
</protein>
<feature type="transmembrane region" description="Helical" evidence="1">
    <location>
        <begin position="34"/>
        <end position="52"/>
    </location>
</feature>
<feature type="transmembrane region" description="Helical" evidence="1">
    <location>
        <begin position="93"/>
        <end position="112"/>
    </location>
</feature>
<feature type="transmembrane region" description="Helical" evidence="1">
    <location>
        <begin position="59"/>
        <end position="81"/>
    </location>
</feature>
<name>A0RVW7_CENSY</name>
<sequence>MTGIAIGLLLLYGADVAAIMAGEGFIPLDHRARGMILGLPSIVLPVAAFFVSRKEPSKGLGAMIVIAAALVIAGGAAIMAMPSPDGAEGRNPAMEGGPLLIVGAFIAVLGAIKLKKS</sequence>
<organism evidence="2 3">
    <name type="scientific">Cenarchaeum symbiosum (strain A)</name>
    <dbReference type="NCBI Taxonomy" id="414004"/>
    <lineage>
        <taxon>Archaea</taxon>
        <taxon>Nitrososphaerota</taxon>
        <taxon>Candidatus Cenarchaeales</taxon>
        <taxon>Candidatus Cenarchaeaceae</taxon>
        <taxon>Candidatus Cenarchaeum</taxon>
    </lineage>
</organism>
<reference evidence="2 3" key="1">
    <citation type="journal article" date="2006" name="Proc. Natl. Acad. Sci. U.S.A.">
        <title>Genomic analysis of the uncultivated marine crenarchaeote Cenarchaeum symbiosum.</title>
        <authorList>
            <person name="Hallam S.J."/>
            <person name="Konstantinidis K.T."/>
            <person name="Putnam N."/>
            <person name="Schleper C."/>
            <person name="Watanabe Y."/>
            <person name="Sugahara J."/>
            <person name="Preston C."/>
            <person name="de la Torre J."/>
            <person name="Richardson P.M."/>
            <person name="DeLong E.F."/>
        </authorList>
    </citation>
    <scope>NUCLEOTIDE SEQUENCE [LARGE SCALE GENOMIC DNA]</scope>
    <source>
        <strain evidence="3">A</strain>
    </source>
</reference>
<dbReference type="STRING" id="414004.CENSYa_0851"/>
<accession>A0RVW7</accession>
<keyword evidence="1" id="KW-0472">Membrane</keyword>
<proteinExistence type="predicted"/>
<evidence type="ECO:0000313" key="2">
    <source>
        <dbReference type="EMBL" id="ABK77484.1"/>
    </source>
</evidence>
<evidence type="ECO:0000313" key="3">
    <source>
        <dbReference type="Proteomes" id="UP000000758"/>
    </source>
</evidence>
<dbReference type="EMBL" id="DP000238">
    <property type="protein sequence ID" value="ABK77484.1"/>
    <property type="molecule type" value="Genomic_DNA"/>
</dbReference>
<keyword evidence="1" id="KW-1133">Transmembrane helix</keyword>
<dbReference type="AlphaFoldDB" id="A0RVW7"/>
<evidence type="ECO:0000256" key="1">
    <source>
        <dbReference type="SAM" id="Phobius"/>
    </source>
</evidence>
<dbReference type="HOGENOM" id="CLU_151093_0_0_2"/>
<dbReference type="KEGG" id="csy:CENSYa_0851"/>
<dbReference type="Proteomes" id="UP000000758">
    <property type="component" value="Chromosome"/>
</dbReference>
<keyword evidence="3" id="KW-1185">Reference proteome</keyword>
<dbReference type="EnsemblBacteria" id="ABK77484">
    <property type="protein sequence ID" value="ABK77484"/>
    <property type="gene ID" value="CENSYa_0851"/>
</dbReference>